<evidence type="ECO:0000256" key="1">
    <source>
        <dbReference type="ARBA" id="ARBA00004141"/>
    </source>
</evidence>
<dbReference type="InterPro" id="IPR005178">
    <property type="entry name" value="Ostalpha/TMEM184C"/>
</dbReference>
<feature type="transmembrane region" description="Helical" evidence="6">
    <location>
        <begin position="25"/>
        <end position="49"/>
    </location>
</feature>
<feature type="region of interest" description="Disordered" evidence="5">
    <location>
        <begin position="419"/>
        <end position="554"/>
    </location>
</feature>
<gene>
    <name evidence="7" type="ORF">AYO21_00494</name>
</gene>
<keyword evidence="8" id="KW-1185">Reference proteome</keyword>
<evidence type="ECO:0000256" key="4">
    <source>
        <dbReference type="ARBA" id="ARBA00023136"/>
    </source>
</evidence>
<keyword evidence="2 6" id="KW-0812">Transmembrane</keyword>
<evidence type="ECO:0000256" key="5">
    <source>
        <dbReference type="SAM" id="MobiDB-lite"/>
    </source>
</evidence>
<dbReference type="PANTHER" id="PTHR23423">
    <property type="entry name" value="ORGANIC SOLUTE TRANSPORTER-RELATED"/>
    <property type="match status" value="1"/>
</dbReference>
<feature type="transmembrane region" description="Helical" evidence="6">
    <location>
        <begin position="261"/>
        <end position="282"/>
    </location>
</feature>
<name>A0A177FN73_9EURO</name>
<feature type="transmembrane region" description="Helical" evidence="6">
    <location>
        <begin position="182"/>
        <end position="202"/>
    </location>
</feature>
<dbReference type="GO" id="GO:0016020">
    <property type="term" value="C:membrane"/>
    <property type="evidence" value="ECO:0007669"/>
    <property type="project" value="UniProtKB-SubCell"/>
</dbReference>
<dbReference type="EMBL" id="LVKK01000002">
    <property type="protein sequence ID" value="OAG45146.1"/>
    <property type="molecule type" value="Genomic_DNA"/>
</dbReference>
<protein>
    <submittedName>
        <fullName evidence="7">Uncharacterized protein</fullName>
    </submittedName>
</protein>
<comment type="subcellular location">
    <subcellularLocation>
        <location evidence="1">Membrane</location>
        <topology evidence="1">Multi-pass membrane protein</topology>
    </subcellularLocation>
</comment>
<dbReference type="GeneID" id="34595676"/>
<dbReference type="Pfam" id="PF03619">
    <property type="entry name" value="Solute_trans_a"/>
    <property type="match status" value="1"/>
</dbReference>
<proteinExistence type="predicted"/>
<dbReference type="RefSeq" id="XP_022517098.1">
    <property type="nucleotide sequence ID" value="XM_022650484.1"/>
</dbReference>
<evidence type="ECO:0000313" key="8">
    <source>
        <dbReference type="Proteomes" id="UP000077002"/>
    </source>
</evidence>
<dbReference type="AlphaFoldDB" id="A0A177FN73"/>
<comment type="caution">
    <text evidence="7">The sequence shown here is derived from an EMBL/GenBank/DDBJ whole genome shotgun (WGS) entry which is preliminary data.</text>
</comment>
<keyword evidence="4 6" id="KW-0472">Membrane</keyword>
<evidence type="ECO:0000256" key="3">
    <source>
        <dbReference type="ARBA" id="ARBA00022989"/>
    </source>
</evidence>
<evidence type="ECO:0000256" key="2">
    <source>
        <dbReference type="ARBA" id="ARBA00022692"/>
    </source>
</evidence>
<organism evidence="7 8">
    <name type="scientific">Fonsecaea monophora</name>
    <dbReference type="NCBI Taxonomy" id="254056"/>
    <lineage>
        <taxon>Eukaryota</taxon>
        <taxon>Fungi</taxon>
        <taxon>Dikarya</taxon>
        <taxon>Ascomycota</taxon>
        <taxon>Pezizomycotina</taxon>
        <taxon>Eurotiomycetes</taxon>
        <taxon>Chaetothyriomycetidae</taxon>
        <taxon>Chaetothyriales</taxon>
        <taxon>Herpotrichiellaceae</taxon>
        <taxon>Fonsecaea</taxon>
    </lineage>
</organism>
<dbReference type="Proteomes" id="UP000077002">
    <property type="component" value="Unassembled WGS sequence"/>
</dbReference>
<dbReference type="SMART" id="SM01417">
    <property type="entry name" value="Solute_trans_a"/>
    <property type="match status" value="1"/>
</dbReference>
<feature type="transmembrane region" description="Helical" evidence="6">
    <location>
        <begin position="61"/>
        <end position="82"/>
    </location>
</feature>
<feature type="compositionally biased region" description="Basic and acidic residues" evidence="5">
    <location>
        <begin position="436"/>
        <end position="446"/>
    </location>
</feature>
<sequence length="670" mass="74527">MGSCNSPSNADPAEPLVNDLSYHTLTTYIAAGTTICTWTVCSLLTLAHLARYAEPQRQKQIVRLIWTPGVFAIFSFFGVWHYNLANYLTPIAELYEAFALIALFFLLVACVAPESFEGQLQYFATNPGTSKPSNAASVNWFRKTWITVIQILPTRVVTVTATEIVEATQCHGTTSYQRTMTIISIVQGLLTAICLIGISKFYPRCRSQLHVADRRILYKMGVFKLLVFTQLVQRIIINALSQSDVLKPTEHLSYSDLNLGLNSFLICLETFVIAILFVWPFWPHKAFENSRAGILSAALDAINSSDVFAGIKFVESALESTQHQPLTITPSAFVKFFCQISLLFSTKDPKMPVSRWNDARKLTLLRTAITCLPNFKIDAVQVAKMWPDDDDEHVKPTVRSINDNFRAIIRHGKDLEALRQIKQGPVTKGDDEDEKAEARSKAKNEIDDTPATFQSSTIKSPEGKNIVTTPHRGVSSGNKRSSANKPSTGSKRKRRVHSPFSDEDMRSASETTSGDEANIATPTPLTRRTLPVRKTRHAAKPMSEDGRGGTEGEEEYVCARRQDSEDSDGEYDLAEERKEKAARKAKLARLARKMSHAEITEPVTLSKSQFVRVAAAVCQRQREAVLFSTARTGSMTIPDERMTNRQSLDVSGDHTAGLADYYGAFYADST</sequence>
<feature type="compositionally biased region" description="Polar residues" evidence="5">
    <location>
        <begin position="475"/>
        <end position="489"/>
    </location>
</feature>
<reference evidence="7 8" key="1">
    <citation type="submission" date="2016-03" db="EMBL/GenBank/DDBJ databases">
        <title>Draft genome sequence of the Fonsecaea monophora CBS 269.37.</title>
        <authorList>
            <person name="Bombassaro A."/>
            <person name="Vinicius W.A."/>
            <person name="De Hoog S."/>
            <person name="Sun J."/>
            <person name="Souza E.M."/>
            <person name="Raittz R.T."/>
            <person name="Costa F."/>
            <person name="Leao A.C."/>
            <person name="Tadra-Sfeir M.Z."/>
            <person name="Baura V."/>
            <person name="Balsanelli E."/>
            <person name="Pedrosa F.O."/>
            <person name="Moreno L.F."/>
            <person name="Steffens M.B."/>
            <person name="Xi L."/>
            <person name="Bocca A.L."/>
            <person name="Felipe M.S."/>
            <person name="Teixeira M."/>
            <person name="Telles Filho F.Q."/>
            <person name="Azevedo C.M."/>
            <person name="Gomes R."/>
            <person name="Vicente V.A."/>
        </authorList>
    </citation>
    <scope>NUCLEOTIDE SEQUENCE [LARGE SCALE GENOMIC DNA]</scope>
    <source>
        <strain evidence="7 8">CBS 269.37</strain>
    </source>
</reference>
<feature type="transmembrane region" description="Helical" evidence="6">
    <location>
        <begin position="94"/>
        <end position="112"/>
    </location>
</feature>
<feature type="compositionally biased region" description="Basic residues" evidence="5">
    <location>
        <begin position="530"/>
        <end position="539"/>
    </location>
</feature>
<accession>A0A177FN73</accession>
<evidence type="ECO:0000256" key="6">
    <source>
        <dbReference type="SAM" id="Phobius"/>
    </source>
</evidence>
<evidence type="ECO:0000313" key="7">
    <source>
        <dbReference type="EMBL" id="OAG45146.1"/>
    </source>
</evidence>
<dbReference type="OrthoDB" id="5348404at2759"/>
<feature type="transmembrane region" description="Helical" evidence="6">
    <location>
        <begin position="222"/>
        <end position="240"/>
    </location>
</feature>
<keyword evidence="3 6" id="KW-1133">Transmembrane helix</keyword>